<sequence>MVLGKSFVIPRLRLTIVFLFYPYSFFTRSHTHTYTHTRAWTCTDEFLGLFFVEIVKRIGFPIGQEIRERAESPPRLFIYRVHPEEKTFFRLREDART</sequence>
<dbReference type="Proteomes" id="UP001627154">
    <property type="component" value="Unassembled WGS sequence"/>
</dbReference>
<organism evidence="1 2">
    <name type="scientific">Trichogramma kaykai</name>
    <dbReference type="NCBI Taxonomy" id="54128"/>
    <lineage>
        <taxon>Eukaryota</taxon>
        <taxon>Metazoa</taxon>
        <taxon>Ecdysozoa</taxon>
        <taxon>Arthropoda</taxon>
        <taxon>Hexapoda</taxon>
        <taxon>Insecta</taxon>
        <taxon>Pterygota</taxon>
        <taxon>Neoptera</taxon>
        <taxon>Endopterygota</taxon>
        <taxon>Hymenoptera</taxon>
        <taxon>Apocrita</taxon>
        <taxon>Proctotrupomorpha</taxon>
        <taxon>Chalcidoidea</taxon>
        <taxon>Trichogrammatidae</taxon>
        <taxon>Trichogramma</taxon>
    </lineage>
</organism>
<protein>
    <recommendedName>
        <fullName evidence="3">Secreted protein</fullName>
    </recommendedName>
</protein>
<evidence type="ECO:0008006" key="3">
    <source>
        <dbReference type="Google" id="ProtNLM"/>
    </source>
</evidence>
<evidence type="ECO:0000313" key="1">
    <source>
        <dbReference type="EMBL" id="KAL3392760.1"/>
    </source>
</evidence>
<evidence type="ECO:0000313" key="2">
    <source>
        <dbReference type="Proteomes" id="UP001627154"/>
    </source>
</evidence>
<gene>
    <name evidence="1" type="ORF">TKK_012798</name>
</gene>
<dbReference type="EMBL" id="JBJJXI010000102">
    <property type="protein sequence ID" value="KAL3392760.1"/>
    <property type="molecule type" value="Genomic_DNA"/>
</dbReference>
<reference evidence="1 2" key="1">
    <citation type="journal article" date="2024" name="bioRxiv">
        <title>A reference genome for Trichogramma kaykai: A tiny desert-dwelling parasitoid wasp with competing sex-ratio distorters.</title>
        <authorList>
            <person name="Culotta J."/>
            <person name="Lindsey A.R."/>
        </authorList>
    </citation>
    <scope>NUCLEOTIDE SEQUENCE [LARGE SCALE GENOMIC DNA]</scope>
    <source>
        <strain evidence="1 2">KSX58</strain>
    </source>
</reference>
<keyword evidence="2" id="KW-1185">Reference proteome</keyword>
<comment type="caution">
    <text evidence="1">The sequence shown here is derived from an EMBL/GenBank/DDBJ whole genome shotgun (WGS) entry which is preliminary data.</text>
</comment>
<proteinExistence type="predicted"/>
<dbReference type="AlphaFoldDB" id="A0ABD2WJ95"/>
<name>A0ABD2WJ95_9HYME</name>
<accession>A0ABD2WJ95</accession>